<comment type="similarity">
    <text evidence="1">Belongs to the oxygen-dependent FAD-linked oxidoreductase family.</text>
</comment>
<evidence type="ECO:0000313" key="6">
    <source>
        <dbReference type="EMBL" id="GAP84100.2"/>
    </source>
</evidence>
<dbReference type="PROSITE" id="PS51387">
    <property type="entry name" value="FAD_PCMH"/>
    <property type="match status" value="1"/>
</dbReference>
<dbReference type="InterPro" id="IPR050416">
    <property type="entry name" value="FAD-linked_Oxidoreductase"/>
</dbReference>
<protein>
    <submittedName>
        <fullName evidence="6">Putative d-lactate dehydrogenase</fullName>
    </submittedName>
</protein>
<dbReference type="GO" id="GO:0071949">
    <property type="term" value="F:FAD binding"/>
    <property type="evidence" value="ECO:0007669"/>
    <property type="project" value="InterPro"/>
</dbReference>
<dbReference type="PANTHER" id="PTHR42973:SF7">
    <property type="entry name" value="FAD-BINDING PCMH-TYPE DOMAIN-CONTAINING PROTEIN"/>
    <property type="match status" value="1"/>
</dbReference>
<accession>A0A1S7ULD6</accession>
<dbReference type="PANTHER" id="PTHR42973">
    <property type="entry name" value="BINDING OXIDOREDUCTASE, PUTATIVE (AFU_ORTHOLOGUE AFUA_1G17690)-RELATED"/>
    <property type="match status" value="1"/>
</dbReference>
<organism evidence="6">
    <name type="scientific">Rosellinia necatrix</name>
    <name type="common">White root-rot fungus</name>
    <dbReference type="NCBI Taxonomy" id="77044"/>
    <lineage>
        <taxon>Eukaryota</taxon>
        <taxon>Fungi</taxon>
        <taxon>Dikarya</taxon>
        <taxon>Ascomycota</taxon>
        <taxon>Pezizomycotina</taxon>
        <taxon>Sordariomycetes</taxon>
        <taxon>Xylariomycetidae</taxon>
        <taxon>Xylariales</taxon>
        <taxon>Xylariaceae</taxon>
        <taxon>Rosellinia</taxon>
    </lineage>
</organism>
<gene>
    <name evidence="6" type="ORF">SAMD00023353_0601230</name>
</gene>
<dbReference type="Proteomes" id="UP000054516">
    <property type="component" value="Unassembled WGS sequence"/>
</dbReference>
<dbReference type="InterPro" id="IPR006094">
    <property type="entry name" value="Oxid_FAD_bind_N"/>
</dbReference>
<sequence>MASLYTSLQDYLYEQQSTTNLLLPDSYEYLTALPIEQYQATQRQDQPALIARPRNAYDVQVLVLYCRLNNVEFAVRTGGNDYAGNTETQNLLWIDMHDIDYVDVAEDGTTANVGGGILFRGLTQALAQEGLVNPAGTIANVGYAGWAMLGGYGPFSAVYGLGADQVVGAKVVDSDAELVEVGNEALDGLMSGDIFGVIVELTIKYISRGS</sequence>
<dbReference type="InterPro" id="IPR016166">
    <property type="entry name" value="FAD-bd_PCMH"/>
</dbReference>
<dbReference type="OrthoDB" id="407275at2759"/>
<keyword evidence="3" id="KW-0274">FAD</keyword>
<keyword evidence="7" id="KW-1185">Reference proteome</keyword>
<keyword evidence="4" id="KW-0560">Oxidoreductase</keyword>
<evidence type="ECO:0000256" key="3">
    <source>
        <dbReference type="ARBA" id="ARBA00022827"/>
    </source>
</evidence>
<dbReference type="InterPro" id="IPR016169">
    <property type="entry name" value="FAD-bd_PCMH_sub2"/>
</dbReference>
<dbReference type="Pfam" id="PF01565">
    <property type="entry name" value="FAD_binding_4"/>
    <property type="match status" value="1"/>
</dbReference>
<dbReference type="STRING" id="77044.A0A1S7ULD6"/>
<dbReference type="AlphaFoldDB" id="A0A1S7ULD6"/>
<proteinExistence type="inferred from homology"/>
<evidence type="ECO:0000259" key="5">
    <source>
        <dbReference type="PROSITE" id="PS51387"/>
    </source>
</evidence>
<keyword evidence="2" id="KW-0285">Flavoprotein</keyword>
<dbReference type="InterPro" id="IPR036318">
    <property type="entry name" value="FAD-bd_PCMH-like_sf"/>
</dbReference>
<dbReference type="Gene3D" id="3.30.465.10">
    <property type="match status" value="1"/>
</dbReference>
<dbReference type="SUPFAM" id="SSF56176">
    <property type="entry name" value="FAD-binding/transporter-associated domain-like"/>
    <property type="match status" value="1"/>
</dbReference>
<evidence type="ECO:0000256" key="2">
    <source>
        <dbReference type="ARBA" id="ARBA00022630"/>
    </source>
</evidence>
<reference evidence="6" key="1">
    <citation type="submission" date="2016-03" db="EMBL/GenBank/DDBJ databases">
        <title>Draft genome sequence of Rosellinia necatrix.</title>
        <authorList>
            <person name="Kanematsu S."/>
        </authorList>
    </citation>
    <scope>NUCLEOTIDE SEQUENCE [LARGE SCALE GENOMIC DNA]</scope>
    <source>
        <strain evidence="6">W97</strain>
    </source>
</reference>
<evidence type="ECO:0000256" key="1">
    <source>
        <dbReference type="ARBA" id="ARBA00005466"/>
    </source>
</evidence>
<evidence type="ECO:0000256" key="4">
    <source>
        <dbReference type="ARBA" id="ARBA00023002"/>
    </source>
</evidence>
<dbReference type="EMBL" id="DF977451">
    <property type="protein sequence ID" value="GAP84100.2"/>
    <property type="molecule type" value="Genomic_DNA"/>
</dbReference>
<evidence type="ECO:0000313" key="7">
    <source>
        <dbReference type="Proteomes" id="UP000054516"/>
    </source>
</evidence>
<dbReference type="GO" id="GO:0016491">
    <property type="term" value="F:oxidoreductase activity"/>
    <property type="evidence" value="ECO:0007669"/>
    <property type="project" value="UniProtKB-KW"/>
</dbReference>
<name>A0A1S7ULD6_ROSNE</name>
<feature type="domain" description="FAD-binding PCMH-type" evidence="5">
    <location>
        <begin position="43"/>
        <end position="208"/>
    </location>
</feature>
<dbReference type="OMA" id="GANTHQV"/>